<dbReference type="PANTHER" id="PTHR19384">
    <property type="entry name" value="NITRIC OXIDE SYNTHASE-RELATED"/>
    <property type="match status" value="1"/>
</dbReference>
<dbReference type="Gene3D" id="3.40.50.80">
    <property type="entry name" value="Nucleotide-binding domain of ferredoxin-NADP reductase (FNR) module"/>
    <property type="match status" value="1"/>
</dbReference>
<dbReference type="InterPro" id="IPR001094">
    <property type="entry name" value="Flavdoxin-like"/>
</dbReference>
<dbReference type="Gene3D" id="3.40.50.360">
    <property type="match status" value="1"/>
</dbReference>
<dbReference type="PANTHER" id="PTHR19384:SF17">
    <property type="entry name" value="NADPH--CYTOCHROME P450 REDUCTASE"/>
    <property type="match status" value="1"/>
</dbReference>
<comment type="caution">
    <text evidence="8">The sequence shown here is derived from an EMBL/GenBank/DDBJ whole genome shotgun (WGS) entry which is preliminary data.</text>
</comment>
<dbReference type="SUPFAM" id="SSF63380">
    <property type="entry name" value="Riboflavin synthase domain-like"/>
    <property type="match status" value="1"/>
</dbReference>
<dbReference type="InterPro" id="IPR039261">
    <property type="entry name" value="FNR_nucleotide-bd"/>
</dbReference>
<evidence type="ECO:0000256" key="2">
    <source>
        <dbReference type="ARBA" id="ARBA00022643"/>
    </source>
</evidence>
<keyword evidence="5" id="KW-0472">Membrane</keyword>
<gene>
    <name evidence="8" type="ORF">PQR62_00525</name>
</gene>
<evidence type="ECO:0000259" key="6">
    <source>
        <dbReference type="PROSITE" id="PS50902"/>
    </source>
</evidence>
<keyword evidence="9" id="KW-1185">Reference proteome</keyword>
<dbReference type="PROSITE" id="PS50902">
    <property type="entry name" value="FLAVODOXIN_LIKE"/>
    <property type="match status" value="1"/>
</dbReference>
<dbReference type="PRINTS" id="PR00369">
    <property type="entry name" value="FLAVODOXIN"/>
</dbReference>
<feature type="domain" description="Flavodoxin-like" evidence="6">
    <location>
        <begin position="104"/>
        <end position="250"/>
    </location>
</feature>
<dbReference type="SUPFAM" id="SSF52343">
    <property type="entry name" value="Ferredoxin reductase-like, C-terminal NADP-linked domain"/>
    <property type="match status" value="1"/>
</dbReference>
<protein>
    <recommendedName>
        <fullName evidence="4">NADPH--hemoprotein reductase</fullName>
        <ecNumber evidence="4">1.6.2.4</ecNumber>
    </recommendedName>
</protein>
<reference evidence="8 9" key="1">
    <citation type="journal article" date="2024" name="Chem. Sci.">
        <title>Discovery of megapolipeptins by genome mining of a Burkholderiales bacteria collection.</title>
        <authorList>
            <person name="Paulo B.S."/>
            <person name="Recchia M.J.J."/>
            <person name="Lee S."/>
            <person name="Fergusson C.H."/>
            <person name="Romanowski S.B."/>
            <person name="Hernandez A."/>
            <person name="Krull N."/>
            <person name="Liu D.Y."/>
            <person name="Cavanagh H."/>
            <person name="Bos A."/>
            <person name="Gray C.A."/>
            <person name="Murphy B.T."/>
            <person name="Linington R.G."/>
            <person name="Eustaquio A.S."/>
        </authorList>
    </citation>
    <scope>NUCLEOTIDE SEQUENCE [LARGE SCALE GENOMIC DNA]</scope>
    <source>
        <strain evidence="8 9">RL21-008-BIB-A</strain>
    </source>
</reference>
<proteinExistence type="predicted"/>
<dbReference type="InterPro" id="IPR001433">
    <property type="entry name" value="OxRdtase_FAD/NAD-bd"/>
</dbReference>
<evidence type="ECO:0000313" key="8">
    <source>
        <dbReference type="EMBL" id="MFL9922727.1"/>
    </source>
</evidence>
<feature type="transmembrane region" description="Helical" evidence="5">
    <location>
        <begin position="21"/>
        <end position="40"/>
    </location>
</feature>
<dbReference type="InterPro" id="IPR001709">
    <property type="entry name" value="Flavoprot_Pyr_Nucl_cyt_Rdtase"/>
</dbReference>
<sequence length="588" mass="63816">MKKKTPLSPCAVSRLSSWRTPVAVFAAVLATWSLLHSPLLDSRNGRWIIAALIVLFYLVFCLTTALTHKRRQREMELAWNIAPAAPEGRSASEAREAREGDAVTLLAFASQTGFAEQLALRSADSLRAGGMAVRVVPLGRLKHEDLGALAPGSRALFIVSTTGEGDAPDSAAGFARRMRASDSAGSSPGALNSLSYGLLALGDRSYAHYCSFGHALDHWLRQQHAQPLFDIVEVDNADEGALRHWQHQLGVLSGNRALADWSAPHYEKWILNERRLLNPGSAGGAAFHLGLRAVSGAIDTAAWQAGDIAEIGPRHAPTVVEEWLQKMHLDGAQPVVDGDLAGPAADRPDPQHCTLAQALASRCLPHSAGEQAVLQGLPPQQLLQQLHQLPHREYSIASLPQDGALELLVRQMTQADGRLGLGSGWLTEYAHLGGEIALRVRANSGFHTPPDARPLILIGNGTGLAGLRAHIKARALAGRHRNWLLFGERTRAGDFFHQEEIEAWHAKGILQRVDLAFSRDQPQRIYVQDRLREAAEELQTWVAQGAAVYVCGSLQGMATGVNAALEDILGEDRLIAMAEQGLYRRDVY</sequence>
<keyword evidence="1" id="KW-0285">Flavoprotein</keyword>
<feature type="transmembrane region" description="Helical" evidence="5">
    <location>
        <begin position="46"/>
        <end position="66"/>
    </location>
</feature>
<dbReference type="EMBL" id="JAQQFM010000001">
    <property type="protein sequence ID" value="MFL9922727.1"/>
    <property type="molecule type" value="Genomic_DNA"/>
</dbReference>
<organism evidence="8 9">
    <name type="scientific">Herbaspirillum lusitanum</name>
    <dbReference type="NCBI Taxonomy" id="213312"/>
    <lineage>
        <taxon>Bacteria</taxon>
        <taxon>Pseudomonadati</taxon>
        <taxon>Pseudomonadota</taxon>
        <taxon>Betaproteobacteria</taxon>
        <taxon>Burkholderiales</taxon>
        <taxon>Oxalobacteraceae</taxon>
        <taxon>Herbaspirillum</taxon>
    </lineage>
</organism>
<dbReference type="Proteomes" id="UP001629246">
    <property type="component" value="Unassembled WGS sequence"/>
</dbReference>
<dbReference type="Pfam" id="PF00258">
    <property type="entry name" value="Flavodoxin_1"/>
    <property type="match status" value="1"/>
</dbReference>
<dbReference type="SUPFAM" id="SSF52218">
    <property type="entry name" value="Flavoproteins"/>
    <property type="match status" value="1"/>
</dbReference>
<evidence type="ECO:0000259" key="7">
    <source>
        <dbReference type="PROSITE" id="PS51384"/>
    </source>
</evidence>
<dbReference type="InterPro" id="IPR017927">
    <property type="entry name" value="FAD-bd_FR_type"/>
</dbReference>
<keyword evidence="5" id="KW-0812">Transmembrane</keyword>
<evidence type="ECO:0000256" key="3">
    <source>
        <dbReference type="ARBA" id="ARBA00022982"/>
    </source>
</evidence>
<evidence type="ECO:0000313" key="9">
    <source>
        <dbReference type="Proteomes" id="UP001629246"/>
    </source>
</evidence>
<dbReference type="CDD" id="cd06200">
    <property type="entry name" value="SiR_like1"/>
    <property type="match status" value="1"/>
</dbReference>
<name>A0ABW9A4X4_9BURK</name>
<dbReference type="PROSITE" id="PS51384">
    <property type="entry name" value="FAD_FR"/>
    <property type="match status" value="1"/>
</dbReference>
<dbReference type="InterPro" id="IPR008254">
    <property type="entry name" value="Flavodoxin/NO_synth"/>
</dbReference>
<dbReference type="RefSeq" id="WP_408153692.1">
    <property type="nucleotide sequence ID" value="NZ_JAQQFM010000001.1"/>
</dbReference>
<dbReference type="Pfam" id="PF00175">
    <property type="entry name" value="NAD_binding_1"/>
    <property type="match status" value="1"/>
</dbReference>
<dbReference type="EC" id="1.6.2.4" evidence="4"/>
<keyword evidence="3" id="KW-0813">Transport</keyword>
<dbReference type="InterPro" id="IPR017938">
    <property type="entry name" value="Riboflavin_synthase-like_b-brl"/>
</dbReference>
<dbReference type="InterPro" id="IPR029039">
    <property type="entry name" value="Flavoprotein-like_sf"/>
</dbReference>
<evidence type="ECO:0000256" key="5">
    <source>
        <dbReference type="SAM" id="Phobius"/>
    </source>
</evidence>
<keyword evidence="3" id="KW-0249">Electron transport</keyword>
<keyword evidence="5" id="KW-1133">Transmembrane helix</keyword>
<keyword evidence="2" id="KW-0288">FMN</keyword>
<evidence type="ECO:0000256" key="1">
    <source>
        <dbReference type="ARBA" id="ARBA00022630"/>
    </source>
</evidence>
<evidence type="ECO:0000256" key="4">
    <source>
        <dbReference type="ARBA" id="ARBA00023797"/>
    </source>
</evidence>
<feature type="domain" description="FAD-binding FR-type" evidence="7">
    <location>
        <begin position="264"/>
        <end position="449"/>
    </location>
</feature>
<dbReference type="PRINTS" id="PR00371">
    <property type="entry name" value="FPNCR"/>
</dbReference>
<accession>A0ABW9A4X4</accession>